<dbReference type="AlphaFoldDB" id="A0A833VVM1"/>
<reference evidence="2" key="1">
    <citation type="submission" date="2020-01" db="EMBL/GenBank/DDBJ databases">
        <title>Genome sequence of Kobresia littledalei, the first chromosome-level genome in the family Cyperaceae.</title>
        <authorList>
            <person name="Qu G."/>
        </authorList>
    </citation>
    <scope>NUCLEOTIDE SEQUENCE</scope>
    <source>
        <strain evidence="2">C.B.Clarke</strain>
        <tissue evidence="2">Leaf</tissue>
    </source>
</reference>
<proteinExistence type="predicted"/>
<sequence length="94" mass="10807">MSREEPKPVMVKIIETQFIETDMASFKSTVQNLTGKELAETSTVAAKLQGSRELFQKEEQPEIEFKISYAKLVHLYHTIVAGWQHLQPLDLHHT</sequence>
<evidence type="ECO:0000313" key="2">
    <source>
        <dbReference type="EMBL" id="KAF3334979.1"/>
    </source>
</evidence>
<dbReference type="InterPro" id="IPR008889">
    <property type="entry name" value="VQ"/>
</dbReference>
<evidence type="ECO:0000313" key="3">
    <source>
        <dbReference type="Proteomes" id="UP000623129"/>
    </source>
</evidence>
<name>A0A833VVM1_9POAL</name>
<evidence type="ECO:0000259" key="1">
    <source>
        <dbReference type="Pfam" id="PF05678"/>
    </source>
</evidence>
<dbReference type="Pfam" id="PF05678">
    <property type="entry name" value="VQ"/>
    <property type="match status" value="1"/>
</dbReference>
<protein>
    <submittedName>
        <fullName evidence="2">VQ motif-containing protein</fullName>
    </submittedName>
</protein>
<comment type="caution">
    <text evidence="2">The sequence shown here is derived from an EMBL/GenBank/DDBJ whole genome shotgun (WGS) entry which is preliminary data.</text>
</comment>
<gene>
    <name evidence="2" type="ORF">FCM35_KLT21583</name>
</gene>
<dbReference type="PANTHER" id="PTHR34777:SF1">
    <property type="entry name" value="VQ MOTIF-CONTAINING PROTEIN 10"/>
    <property type="match status" value="1"/>
</dbReference>
<keyword evidence="3" id="KW-1185">Reference proteome</keyword>
<dbReference type="PANTHER" id="PTHR34777">
    <property type="entry name" value="VQ MOTIF-CONTAINING PROTEIN 10"/>
    <property type="match status" value="1"/>
</dbReference>
<dbReference type="EMBL" id="SWLB01000009">
    <property type="protein sequence ID" value="KAF3334979.1"/>
    <property type="molecule type" value="Genomic_DNA"/>
</dbReference>
<dbReference type="Proteomes" id="UP000623129">
    <property type="component" value="Unassembled WGS sequence"/>
</dbReference>
<dbReference type="InterPro" id="IPR039608">
    <property type="entry name" value="VQ_1/10"/>
</dbReference>
<dbReference type="OrthoDB" id="691083at2759"/>
<feature type="domain" description="VQ" evidence="1">
    <location>
        <begin position="13"/>
        <end position="36"/>
    </location>
</feature>
<accession>A0A833VVM1</accession>
<organism evidence="2 3">
    <name type="scientific">Carex littledalei</name>
    <dbReference type="NCBI Taxonomy" id="544730"/>
    <lineage>
        <taxon>Eukaryota</taxon>
        <taxon>Viridiplantae</taxon>
        <taxon>Streptophyta</taxon>
        <taxon>Embryophyta</taxon>
        <taxon>Tracheophyta</taxon>
        <taxon>Spermatophyta</taxon>
        <taxon>Magnoliopsida</taxon>
        <taxon>Liliopsida</taxon>
        <taxon>Poales</taxon>
        <taxon>Cyperaceae</taxon>
        <taxon>Cyperoideae</taxon>
        <taxon>Cariceae</taxon>
        <taxon>Carex</taxon>
        <taxon>Carex subgen. Euthyceras</taxon>
    </lineage>
</organism>